<dbReference type="EMBL" id="JAEPRB010000059">
    <property type="protein sequence ID" value="KAG2223542.1"/>
    <property type="molecule type" value="Genomic_DNA"/>
</dbReference>
<dbReference type="CDD" id="cd01850">
    <property type="entry name" value="CDC_Septin"/>
    <property type="match status" value="1"/>
</dbReference>
<dbReference type="InterPro" id="IPR030379">
    <property type="entry name" value="G_SEPTIN_dom"/>
</dbReference>
<organism evidence="9 10">
    <name type="scientific">Circinella minor</name>
    <dbReference type="NCBI Taxonomy" id="1195481"/>
    <lineage>
        <taxon>Eukaryota</taxon>
        <taxon>Fungi</taxon>
        <taxon>Fungi incertae sedis</taxon>
        <taxon>Mucoromycota</taxon>
        <taxon>Mucoromycotina</taxon>
        <taxon>Mucoromycetes</taxon>
        <taxon>Mucorales</taxon>
        <taxon>Lichtheimiaceae</taxon>
        <taxon>Circinella</taxon>
    </lineage>
</organism>
<comment type="similarity">
    <text evidence="6">Belongs to the TRAFAC class TrmE-Era-EngA-EngB-Septin-like GTPase superfamily. Septin GTPase family.</text>
</comment>
<gene>
    <name evidence="9" type="ORF">INT45_000862</name>
</gene>
<dbReference type="Pfam" id="PF00735">
    <property type="entry name" value="Septin"/>
    <property type="match status" value="1"/>
</dbReference>
<dbReference type="PANTHER" id="PTHR18884">
    <property type="entry name" value="SEPTIN"/>
    <property type="match status" value="1"/>
</dbReference>
<keyword evidence="2 6" id="KW-0547">Nucleotide-binding</keyword>
<keyword evidence="3 7" id="KW-0175">Coiled coil</keyword>
<feature type="domain" description="Septin-type G" evidence="8">
    <location>
        <begin position="49"/>
        <end position="317"/>
    </location>
</feature>
<dbReference type="AlphaFoldDB" id="A0A8H7S873"/>
<evidence type="ECO:0000256" key="6">
    <source>
        <dbReference type="RuleBase" id="RU004560"/>
    </source>
</evidence>
<keyword evidence="10" id="KW-1185">Reference proteome</keyword>
<dbReference type="Gene3D" id="3.40.50.300">
    <property type="entry name" value="P-loop containing nucleotide triphosphate hydrolases"/>
    <property type="match status" value="1"/>
</dbReference>
<evidence type="ECO:0000256" key="5">
    <source>
        <dbReference type="ARBA" id="ARBA00023306"/>
    </source>
</evidence>
<dbReference type="PROSITE" id="PS51719">
    <property type="entry name" value="G_SEPTIN"/>
    <property type="match status" value="1"/>
</dbReference>
<dbReference type="FunFam" id="3.40.50.300:FF:000162">
    <property type="entry name" value="septin-7 isoform X1"/>
    <property type="match status" value="1"/>
</dbReference>
<dbReference type="InterPro" id="IPR027417">
    <property type="entry name" value="P-loop_NTPase"/>
</dbReference>
<accession>A0A8H7S873</accession>
<reference evidence="9 10" key="1">
    <citation type="submission" date="2020-12" db="EMBL/GenBank/DDBJ databases">
        <title>Metabolic potential, ecology and presence of endohyphal bacteria is reflected in genomic diversity of Mucoromycotina.</title>
        <authorList>
            <person name="Muszewska A."/>
            <person name="Okrasinska A."/>
            <person name="Steczkiewicz K."/>
            <person name="Drgas O."/>
            <person name="Orlowska M."/>
            <person name="Perlinska-Lenart U."/>
            <person name="Aleksandrzak-Piekarczyk T."/>
            <person name="Szatraj K."/>
            <person name="Zielenkiewicz U."/>
            <person name="Pilsyk S."/>
            <person name="Malc E."/>
            <person name="Mieczkowski P."/>
            <person name="Kruszewska J.S."/>
            <person name="Biernat P."/>
            <person name="Pawlowska J."/>
        </authorList>
    </citation>
    <scope>NUCLEOTIDE SEQUENCE [LARGE SCALE GENOMIC DNA]</scope>
    <source>
        <strain evidence="9 10">CBS 142.35</strain>
    </source>
</reference>
<evidence type="ECO:0000313" key="10">
    <source>
        <dbReference type="Proteomes" id="UP000646827"/>
    </source>
</evidence>
<evidence type="ECO:0000256" key="3">
    <source>
        <dbReference type="ARBA" id="ARBA00023054"/>
    </source>
</evidence>
<dbReference type="PIRSF" id="PIRSF006698">
    <property type="entry name" value="Septin"/>
    <property type="match status" value="1"/>
</dbReference>
<protein>
    <recommendedName>
        <fullName evidence="8">Septin-type G domain-containing protein</fullName>
    </recommendedName>
</protein>
<dbReference type="GO" id="GO:0031105">
    <property type="term" value="C:septin complex"/>
    <property type="evidence" value="ECO:0007669"/>
    <property type="project" value="UniProtKB-ARBA"/>
</dbReference>
<evidence type="ECO:0000256" key="4">
    <source>
        <dbReference type="ARBA" id="ARBA00023134"/>
    </source>
</evidence>
<evidence type="ECO:0000313" key="9">
    <source>
        <dbReference type="EMBL" id="KAG2223542.1"/>
    </source>
</evidence>
<proteinExistence type="inferred from homology"/>
<evidence type="ECO:0000256" key="7">
    <source>
        <dbReference type="SAM" id="Coils"/>
    </source>
</evidence>
<dbReference type="GO" id="GO:0000281">
    <property type="term" value="P:mitotic cytokinesis"/>
    <property type="evidence" value="ECO:0007669"/>
    <property type="project" value="UniProtKB-ARBA"/>
</dbReference>
<evidence type="ECO:0000256" key="2">
    <source>
        <dbReference type="ARBA" id="ARBA00022741"/>
    </source>
</evidence>
<keyword evidence="1" id="KW-0132">Cell division</keyword>
<name>A0A8H7S873_9FUNG</name>
<dbReference type="GO" id="GO:0032161">
    <property type="term" value="C:cleavage apparatus septin structure"/>
    <property type="evidence" value="ECO:0007669"/>
    <property type="project" value="UniProtKB-ARBA"/>
</dbReference>
<keyword evidence="4 6" id="KW-0342">GTP-binding</keyword>
<comment type="caution">
    <text evidence="9">The sequence shown here is derived from an EMBL/GenBank/DDBJ whole genome shotgun (WGS) entry which is preliminary data.</text>
</comment>
<dbReference type="SUPFAM" id="SSF52540">
    <property type="entry name" value="P-loop containing nucleoside triphosphate hydrolases"/>
    <property type="match status" value="1"/>
</dbReference>
<feature type="coiled-coil region" evidence="7">
    <location>
        <begin position="328"/>
        <end position="406"/>
    </location>
</feature>
<dbReference type="GO" id="GO:0005525">
    <property type="term" value="F:GTP binding"/>
    <property type="evidence" value="ECO:0007669"/>
    <property type="project" value="UniProtKB-KW"/>
</dbReference>
<evidence type="ECO:0000256" key="1">
    <source>
        <dbReference type="ARBA" id="ARBA00022618"/>
    </source>
</evidence>
<evidence type="ECO:0000259" key="8">
    <source>
        <dbReference type="PROSITE" id="PS51719"/>
    </source>
</evidence>
<dbReference type="InterPro" id="IPR016491">
    <property type="entry name" value="Septin"/>
</dbReference>
<dbReference type="OrthoDB" id="416553at2759"/>
<sequence>MPLEHALQTRGLFPDLGAYKHAPARAFPLTRPLGMDQLPRQNHLKAKRKPFQLNVMVVGESGLGKSTFMNTLFNTDLNDTSVPRVPQDTKTVDITPVHFELEEEGVKLNLCLIDTPGFGDRLNRKEDVQPILEYIDKQYAAYYNAERSSEFRRGIIDTRVHACLYFISPTGHSLKDLDIETLKELSSQVTVIPVIAKGDTMTEEEKVLFKKMILEDLEYHKIPIYPSAYPDDDRDDMQETLQHVPFAVMGSDSLVDLPNGQQVRGRAYRWGTVEVENPAHCDMIHLRELLIIQCLHELSDLSHHHHYHGYRTSLLRKDGRRESFMKCDEEYDERMDQLKKNSEQAMSQREEEMRQQFVELVQTTEDDLKRRERELQEKRDKMMKDLEEQQKQIALLEQELNEKLTLR</sequence>
<dbReference type="Proteomes" id="UP000646827">
    <property type="component" value="Unassembled WGS sequence"/>
</dbReference>
<keyword evidence="5" id="KW-0131">Cell cycle</keyword>